<dbReference type="SUPFAM" id="SSF49503">
    <property type="entry name" value="Cupredoxins"/>
    <property type="match status" value="1"/>
</dbReference>
<dbReference type="Pfam" id="PF00812">
    <property type="entry name" value="Ephrin"/>
    <property type="match status" value="1"/>
</dbReference>
<organism evidence="10">
    <name type="scientific">Hydra vulgaris</name>
    <name type="common">Hydra</name>
    <name type="synonym">Hydra attenuata</name>
    <dbReference type="NCBI Taxonomy" id="6087"/>
    <lineage>
        <taxon>Eukaryota</taxon>
        <taxon>Metazoa</taxon>
        <taxon>Cnidaria</taxon>
        <taxon>Hydrozoa</taxon>
        <taxon>Hydroidolina</taxon>
        <taxon>Anthoathecata</taxon>
        <taxon>Aplanulata</taxon>
        <taxon>Hydridae</taxon>
        <taxon>Hydra</taxon>
    </lineage>
</organism>
<evidence type="ECO:0000256" key="4">
    <source>
        <dbReference type="ARBA" id="ARBA00023157"/>
    </source>
</evidence>
<protein>
    <submittedName>
        <fullName evidence="10">Ephrin-B3 protein</fullName>
    </submittedName>
</protein>
<evidence type="ECO:0000256" key="5">
    <source>
        <dbReference type="ARBA" id="ARBA00023180"/>
    </source>
</evidence>
<dbReference type="KEGG" id="hmg:101241625"/>
<accession>R9X0X4</accession>
<evidence type="ECO:0000256" key="2">
    <source>
        <dbReference type="ARBA" id="ARBA00022729"/>
    </source>
</evidence>
<dbReference type="GO" id="GO:0048013">
    <property type="term" value="P:ephrin receptor signaling pathway"/>
    <property type="evidence" value="ECO:0007669"/>
    <property type="project" value="TreeGrafter"/>
</dbReference>
<evidence type="ECO:0000259" key="9">
    <source>
        <dbReference type="PROSITE" id="PS51551"/>
    </source>
</evidence>
<evidence type="ECO:0000256" key="3">
    <source>
        <dbReference type="ARBA" id="ARBA00023136"/>
    </source>
</evidence>
<comment type="caution">
    <text evidence="6">Lacks conserved residue(s) required for the propagation of feature annotation.</text>
</comment>
<feature type="signal peptide" evidence="8">
    <location>
        <begin position="1"/>
        <end position="18"/>
    </location>
</feature>
<feature type="domain" description="Ephrin RBD" evidence="9">
    <location>
        <begin position="19"/>
        <end position="169"/>
    </location>
</feature>
<evidence type="ECO:0000313" key="10">
    <source>
        <dbReference type="EMBL" id="AGO06069.1"/>
    </source>
</evidence>
<dbReference type="InterPro" id="IPR031328">
    <property type="entry name" value="Ephrin"/>
</dbReference>
<evidence type="ECO:0000256" key="1">
    <source>
        <dbReference type="ARBA" id="ARBA00004370"/>
    </source>
</evidence>
<feature type="chain" id="PRO_5004482667" evidence="8">
    <location>
        <begin position="19"/>
        <end position="354"/>
    </location>
</feature>
<comment type="subcellular location">
    <subcellularLocation>
        <location evidence="1">Membrane</location>
    </subcellularLocation>
</comment>
<dbReference type="InterPro" id="IPR008972">
    <property type="entry name" value="Cupredoxin"/>
</dbReference>
<sequence>MIIKITLLLWVQAVLIDALQLPTFLWDPRNKIFAGDLCEGKYAKISVNYEATIYFTCPHEALCSDVIEGDSNNAKSMYENMYIVSKEEFENCDVKENRQPVLLCDSPEDTSVIKFTSFYIFDVKSSLRIPFKDNTTYYFVATSDGKKKGITNLKGGRCKENNMRLAMYVRGQQDNSPINEHMCYEPKKVVSLLKTDSPITTTASFQLRPEAFLKTTQFSSPNTEPSGVKTEFSIENTYKKPVHEQIKQNPSTVKGHFWYDVLYGGIGFIVGIFITIFIIKVKKSWTEKSLSQTKAVCPEIYKEKDNKTEIINPNNQTQLLFSDNQAYRHSTEGNPLIEKLPFSNENDCVILVSK</sequence>
<keyword evidence="4" id="KW-1015">Disulfide bond</keyword>
<dbReference type="RefSeq" id="NP_001296608.1">
    <property type="nucleotide sequence ID" value="NM_001309679.1"/>
</dbReference>
<dbReference type="EMBL" id="KC751435">
    <property type="protein sequence ID" value="AGO06069.1"/>
    <property type="molecule type" value="mRNA"/>
</dbReference>
<dbReference type="PROSITE" id="PS51551">
    <property type="entry name" value="EPHRIN_RBD_2"/>
    <property type="match status" value="1"/>
</dbReference>
<dbReference type="AlphaFoldDB" id="R9X0X4"/>
<comment type="similarity">
    <text evidence="6">Belongs to the ephrin family.</text>
</comment>
<keyword evidence="7" id="KW-0812">Transmembrane</keyword>
<keyword evidence="5" id="KW-0325">Glycoprotein</keyword>
<dbReference type="OrthoDB" id="5979659at2759"/>
<evidence type="ECO:0000256" key="7">
    <source>
        <dbReference type="SAM" id="Phobius"/>
    </source>
</evidence>
<dbReference type="GO" id="GO:0005886">
    <property type="term" value="C:plasma membrane"/>
    <property type="evidence" value="ECO:0007669"/>
    <property type="project" value="TreeGrafter"/>
</dbReference>
<feature type="transmembrane region" description="Helical" evidence="7">
    <location>
        <begin position="257"/>
        <end position="279"/>
    </location>
</feature>
<name>R9X0X4_HYDVU</name>
<evidence type="ECO:0000256" key="6">
    <source>
        <dbReference type="PROSITE-ProRule" id="PRU00884"/>
    </source>
</evidence>
<dbReference type="PANTHER" id="PTHR11304:SF29">
    <property type="entry name" value="EPHRIN"/>
    <property type="match status" value="1"/>
</dbReference>
<keyword evidence="3 7" id="KW-0472">Membrane</keyword>
<dbReference type="GO" id="GO:0046875">
    <property type="term" value="F:ephrin receptor binding"/>
    <property type="evidence" value="ECO:0007669"/>
    <property type="project" value="TreeGrafter"/>
</dbReference>
<dbReference type="GeneID" id="101241625"/>
<proteinExistence type="evidence at transcript level"/>
<keyword evidence="7" id="KW-1133">Transmembrane helix</keyword>
<dbReference type="PANTHER" id="PTHR11304">
    <property type="entry name" value="EPHRIN"/>
    <property type="match status" value="1"/>
</dbReference>
<dbReference type="Gene3D" id="2.60.40.420">
    <property type="entry name" value="Cupredoxins - blue copper proteins"/>
    <property type="match status" value="1"/>
</dbReference>
<reference evidence="10" key="1">
    <citation type="submission" date="2013-03" db="EMBL/GenBank/DDBJ databases">
        <title>Eph-receptors and ephrin ligands in Hydra vulgaris.</title>
        <authorList>
            <person name="Tischer S."/>
            <person name="Reineck M."/>
            <person name="Boettger A."/>
        </authorList>
    </citation>
    <scope>NUCLEOTIDE SEQUENCE</scope>
</reference>
<keyword evidence="2 8" id="KW-0732">Signal</keyword>
<dbReference type="InterPro" id="IPR001799">
    <property type="entry name" value="Ephrin_RBD"/>
</dbReference>
<dbReference type="GO" id="GO:0007411">
    <property type="term" value="P:axon guidance"/>
    <property type="evidence" value="ECO:0007669"/>
    <property type="project" value="TreeGrafter"/>
</dbReference>
<evidence type="ECO:0000256" key="8">
    <source>
        <dbReference type="SAM" id="SignalP"/>
    </source>
</evidence>